<dbReference type="EMBL" id="CM056778">
    <property type="protein sequence ID" value="KAJ8736512.1"/>
    <property type="molecule type" value="Genomic_DNA"/>
</dbReference>
<evidence type="ECO:0000313" key="2">
    <source>
        <dbReference type="Proteomes" id="UP001231649"/>
    </source>
</evidence>
<reference evidence="1" key="1">
    <citation type="submission" date="2023-03" db="EMBL/GenBank/DDBJ databases">
        <title>Chromosome-level genomes of two armyworms, Mythimna separata and Mythimna loreyi, provide insights into the biosynthesis and reception of sex pheromones.</title>
        <authorList>
            <person name="Zhao H."/>
        </authorList>
    </citation>
    <scope>NUCLEOTIDE SEQUENCE</scope>
    <source>
        <strain evidence="1">BeijingLab</strain>
    </source>
</reference>
<organism evidence="1 2">
    <name type="scientific">Mythimna loreyi</name>
    <dbReference type="NCBI Taxonomy" id="667449"/>
    <lineage>
        <taxon>Eukaryota</taxon>
        <taxon>Metazoa</taxon>
        <taxon>Ecdysozoa</taxon>
        <taxon>Arthropoda</taxon>
        <taxon>Hexapoda</taxon>
        <taxon>Insecta</taxon>
        <taxon>Pterygota</taxon>
        <taxon>Neoptera</taxon>
        <taxon>Endopterygota</taxon>
        <taxon>Lepidoptera</taxon>
        <taxon>Glossata</taxon>
        <taxon>Ditrysia</taxon>
        <taxon>Noctuoidea</taxon>
        <taxon>Noctuidae</taxon>
        <taxon>Noctuinae</taxon>
        <taxon>Hadenini</taxon>
        <taxon>Mythimna</taxon>
    </lineage>
</organism>
<protein>
    <submittedName>
        <fullName evidence="1">Uncharacterized protein</fullName>
    </submittedName>
</protein>
<comment type="caution">
    <text evidence="1">The sequence shown here is derived from an EMBL/GenBank/DDBJ whole genome shotgun (WGS) entry which is preliminary data.</text>
</comment>
<keyword evidence="2" id="KW-1185">Reference proteome</keyword>
<dbReference type="Proteomes" id="UP001231649">
    <property type="component" value="Chromosome 2"/>
</dbReference>
<name>A0ACC2R951_9NEOP</name>
<evidence type="ECO:0000313" key="1">
    <source>
        <dbReference type="EMBL" id="KAJ8736512.1"/>
    </source>
</evidence>
<accession>A0ACC2R951</accession>
<sequence>MKCLLLLFGVIAACTASVFRDPVLGYKDGERFFHFPGYGDETMHLVNDEKLALAFNGKFTRNPANNVYWLYTRANPNTPQVLDNGNAQSVTNSNIDFSKITVFIAHGWHENGLSNTIRMLVQAFLLTNDVNVIVLDWRIIANSNYTTAKGRTAEVGRELGQFVNWLAGLGLSYNRVHLVGFCLGGHLVGNAGRETGSKVQRITALSPAGLLWDFDPNRLTPTDARYVEVIHTEITSFGYSGLCGDADFYPNGGSNMPGCWITRCSHNRSYEYMASSLKYNHLGAHECGSLSDAINNNCTGTPLNPMGNNNINKSRAGIFRINTGHNYPF</sequence>
<proteinExistence type="predicted"/>
<gene>
    <name evidence="1" type="ORF">PYW08_007168</name>
</gene>